<dbReference type="CDD" id="cd14008">
    <property type="entry name" value="STKc_LKB1_CaMKK"/>
    <property type="match status" value="1"/>
</dbReference>
<gene>
    <name evidence="9" type="ORF">VHEMI05126</name>
</gene>
<dbReference type="PROSITE" id="PS50011">
    <property type="entry name" value="PROTEIN_KINASE_DOM"/>
    <property type="match status" value="1"/>
</dbReference>
<dbReference type="InterPro" id="IPR011009">
    <property type="entry name" value="Kinase-like_dom_sf"/>
</dbReference>
<dbReference type="STRING" id="1531966.A0A0A1T382"/>
<dbReference type="PANTHER" id="PTHR43895:SF150">
    <property type="entry name" value="SERINE_THREONINE-PROTEIN KINASE STK11"/>
    <property type="match status" value="1"/>
</dbReference>
<feature type="region of interest" description="Disordered" evidence="7">
    <location>
        <begin position="459"/>
        <end position="491"/>
    </location>
</feature>
<dbReference type="GO" id="GO:0005524">
    <property type="term" value="F:ATP binding"/>
    <property type="evidence" value="ECO:0007669"/>
    <property type="project" value="UniProtKB-UniRule"/>
</dbReference>
<dbReference type="Gene3D" id="3.30.200.20">
    <property type="entry name" value="Phosphorylase Kinase, domain 1"/>
    <property type="match status" value="1"/>
</dbReference>
<feature type="region of interest" description="Disordered" evidence="7">
    <location>
        <begin position="675"/>
        <end position="697"/>
    </location>
</feature>
<evidence type="ECO:0000256" key="1">
    <source>
        <dbReference type="ARBA" id="ARBA00022527"/>
    </source>
</evidence>
<evidence type="ECO:0000256" key="7">
    <source>
        <dbReference type="SAM" id="MobiDB-lite"/>
    </source>
</evidence>
<evidence type="ECO:0000256" key="3">
    <source>
        <dbReference type="ARBA" id="ARBA00022741"/>
    </source>
</evidence>
<dbReference type="GO" id="GO:0004674">
    <property type="term" value="F:protein serine/threonine kinase activity"/>
    <property type="evidence" value="ECO:0007669"/>
    <property type="project" value="UniProtKB-KW"/>
</dbReference>
<keyword evidence="5 6" id="KW-0067">ATP-binding</keyword>
<name>A0A0A1T382_9HYPO</name>
<accession>A0A0A1T382</accession>
<evidence type="ECO:0000256" key="2">
    <source>
        <dbReference type="ARBA" id="ARBA00022679"/>
    </source>
</evidence>
<dbReference type="InterPro" id="IPR008271">
    <property type="entry name" value="Ser/Thr_kinase_AS"/>
</dbReference>
<feature type="domain" description="Protein kinase" evidence="8">
    <location>
        <begin position="106"/>
        <end position="404"/>
    </location>
</feature>
<dbReference type="OrthoDB" id="68483at2759"/>
<evidence type="ECO:0000256" key="6">
    <source>
        <dbReference type="PROSITE-ProRule" id="PRU10141"/>
    </source>
</evidence>
<keyword evidence="1" id="KW-0723">Serine/threonine-protein kinase</keyword>
<dbReference type="SUPFAM" id="SSF56112">
    <property type="entry name" value="Protein kinase-like (PK-like)"/>
    <property type="match status" value="1"/>
</dbReference>
<dbReference type="InterPro" id="IPR017441">
    <property type="entry name" value="Protein_kinase_ATP_BS"/>
</dbReference>
<dbReference type="GO" id="GO:0005737">
    <property type="term" value="C:cytoplasm"/>
    <property type="evidence" value="ECO:0007669"/>
    <property type="project" value="TreeGrafter"/>
</dbReference>
<sequence>MSANLPPPVELPPADPKDLPDAPQSAPLLPVSDKDASSGDAEGLVRPPLASTQSHPPVLEGGYASPMRQHQRQPSFQREIKETLDAHVEYTSDENDGRTYHQVNQYTIIEEIGRGSYGAVHIATDQFDKEYAVKEFSKARLRKRAQSQILRQGPRGPGRRPIRSKSGGDPLTPQVGGEHPGEKKDALHLIREEVAIMKKLNHPNLVQLIEVLDDPEEDSLYMVLEMCKKGVVMKVGLEENADPYSDEDCRLFFRDLILGIEYLHAQGVIHRDIKPDNLLVSQDDVLKVVDFGVSEMFEKKGDMMVAKSAGSPAFLAPELCGKHGEVSGPAVDIWSMGISLYCLKYGKIPFNKPSVMEMYDAIKTDEPKLPEDEDATFVDLMHRLLDKNPDTRITMDELREHPWVTKNGTDTLLSKEENCSHEIEPVNELDIERAFTRKMDNLFSVVKAIHKFKSLIPSKLSASSTPADEGDEPPLDKAAPPPEDDFDPAEEKRRAQEIEELLEQRRKRALGRADEEVGKGQAKEVGEEEPMVIGIGTGIHDKDARDENTPDVVADSPTAVDFDIYDRAYEAAIKERLEANPTERPVMYLTKYVKETEYFKTLANIVEETMLSSEGIMDQVKETRDQLYSRFTTPSSSKLADMVGMLGLSAPVHKVPAADIDPKTLKDTVLELKNQVLTSPEEAKGEDGGATAESKSR</sequence>
<feature type="region of interest" description="Disordered" evidence="7">
    <location>
        <begin position="1"/>
        <end position="75"/>
    </location>
</feature>
<feature type="region of interest" description="Disordered" evidence="7">
    <location>
        <begin position="143"/>
        <end position="183"/>
    </location>
</feature>
<protein>
    <recommendedName>
        <fullName evidence="8">Protein kinase domain-containing protein</fullName>
    </recommendedName>
</protein>
<proteinExistence type="predicted"/>
<feature type="compositionally biased region" description="Pro residues" evidence="7">
    <location>
        <begin position="1"/>
        <end position="14"/>
    </location>
</feature>
<dbReference type="PANTHER" id="PTHR43895">
    <property type="entry name" value="CALCIUM/CALMODULIN-DEPENDENT PROTEIN KINASE KINASE-RELATED"/>
    <property type="match status" value="1"/>
</dbReference>
<keyword evidence="2" id="KW-0808">Transferase</keyword>
<dbReference type="FunFam" id="3.30.200.20:FF:000447">
    <property type="entry name" value="Calcium/calmodulin dependent protein kinase"/>
    <property type="match status" value="1"/>
</dbReference>
<reference evidence="9 10" key="1">
    <citation type="journal article" date="2015" name="Genome Announc.">
        <title>Draft Genome Sequence and Gene Annotation of the Entomopathogenic Fungus Verticillium hemipterigenum.</title>
        <authorList>
            <person name="Horn F."/>
            <person name="Habel A."/>
            <person name="Scharf D.H."/>
            <person name="Dworschak J."/>
            <person name="Brakhage A.A."/>
            <person name="Guthke R."/>
            <person name="Hertweck C."/>
            <person name="Linde J."/>
        </authorList>
    </citation>
    <scope>NUCLEOTIDE SEQUENCE [LARGE SCALE GENOMIC DNA]</scope>
</reference>
<evidence type="ECO:0000313" key="9">
    <source>
        <dbReference type="EMBL" id="CEJ89274.1"/>
    </source>
</evidence>
<dbReference type="PROSITE" id="PS00108">
    <property type="entry name" value="PROTEIN_KINASE_ST"/>
    <property type="match status" value="1"/>
</dbReference>
<organism evidence="9 10">
    <name type="scientific">[Torrubiella] hemipterigena</name>
    <dbReference type="NCBI Taxonomy" id="1531966"/>
    <lineage>
        <taxon>Eukaryota</taxon>
        <taxon>Fungi</taxon>
        <taxon>Dikarya</taxon>
        <taxon>Ascomycota</taxon>
        <taxon>Pezizomycotina</taxon>
        <taxon>Sordariomycetes</taxon>
        <taxon>Hypocreomycetidae</taxon>
        <taxon>Hypocreales</taxon>
        <taxon>Clavicipitaceae</taxon>
        <taxon>Clavicipitaceae incertae sedis</taxon>
        <taxon>'Torrubiella' clade</taxon>
    </lineage>
</organism>
<dbReference type="GO" id="GO:0007165">
    <property type="term" value="P:signal transduction"/>
    <property type="evidence" value="ECO:0007669"/>
    <property type="project" value="TreeGrafter"/>
</dbReference>
<dbReference type="HOGENOM" id="CLU_000288_165_1_1"/>
<dbReference type="SMART" id="SM00220">
    <property type="entry name" value="S_TKc"/>
    <property type="match status" value="1"/>
</dbReference>
<evidence type="ECO:0000256" key="4">
    <source>
        <dbReference type="ARBA" id="ARBA00022777"/>
    </source>
</evidence>
<evidence type="ECO:0000256" key="5">
    <source>
        <dbReference type="ARBA" id="ARBA00022840"/>
    </source>
</evidence>
<feature type="binding site" evidence="6">
    <location>
        <position position="134"/>
    </location>
    <ligand>
        <name>ATP</name>
        <dbReference type="ChEBI" id="CHEBI:30616"/>
    </ligand>
</feature>
<keyword evidence="4" id="KW-0418">Kinase</keyword>
<keyword evidence="3 6" id="KW-0547">Nucleotide-binding</keyword>
<dbReference type="Proteomes" id="UP000039046">
    <property type="component" value="Unassembled WGS sequence"/>
</dbReference>
<dbReference type="AlphaFoldDB" id="A0A0A1T382"/>
<dbReference type="EMBL" id="CDHN01000002">
    <property type="protein sequence ID" value="CEJ89274.1"/>
    <property type="molecule type" value="Genomic_DNA"/>
</dbReference>
<evidence type="ECO:0000313" key="10">
    <source>
        <dbReference type="Proteomes" id="UP000039046"/>
    </source>
</evidence>
<keyword evidence="10" id="KW-1185">Reference proteome</keyword>
<dbReference type="InterPro" id="IPR000719">
    <property type="entry name" value="Prot_kinase_dom"/>
</dbReference>
<evidence type="ECO:0000259" key="8">
    <source>
        <dbReference type="PROSITE" id="PS50011"/>
    </source>
</evidence>
<dbReference type="Pfam" id="PF00069">
    <property type="entry name" value="Pkinase"/>
    <property type="match status" value="1"/>
</dbReference>
<dbReference type="PROSITE" id="PS00107">
    <property type="entry name" value="PROTEIN_KINASE_ATP"/>
    <property type="match status" value="1"/>
</dbReference>
<dbReference type="FunFam" id="1.10.510.10:FF:000995">
    <property type="entry name" value="BcCMK3, calcium/calmodulin-dependent protein kinase"/>
    <property type="match status" value="1"/>
</dbReference>
<dbReference type="Gene3D" id="1.10.510.10">
    <property type="entry name" value="Transferase(Phosphotransferase) domain 1"/>
    <property type="match status" value="1"/>
</dbReference>